<dbReference type="InterPro" id="IPR038109">
    <property type="entry name" value="DNA_bind_recomb_sf"/>
</dbReference>
<proteinExistence type="predicted"/>
<dbReference type="Proteomes" id="UP000597656">
    <property type="component" value="Unassembled WGS sequence"/>
</dbReference>
<gene>
    <name evidence="3" type="ORF">GCM10011609_28920</name>
</gene>
<evidence type="ECO:0000259" key="2">
    <source>
        <dbReference type="Pfam" id="PF07508"/>
    </source>
</evidence>
<evidence type="ECO:0000313" key="4">
    <source>
        <dbReference type="Proteomes" id="UP000597656"/>
    </source>
</evidence>
<protein>
    <recommendedName>
        <fullName evidence="2">Recombinase domain-containing protein</fullName>
    </recommendedName>
</protein>
<organism evidence="3 4">
    <name type="scientific">Lentzea pudingi</name>
    <dbReference type="NCBI Taxonomy" id="1789439"/>
    <lineage>
        <taxon>Bacteria</taxon>
        <taxon>Bacillati</taxon>
        <taxon>Actinomycetota</taxon>
        <taxon>Actinomycetes</taxon>
        <taxon>Pseudonocardiales</taxon>
        <taxon>Pseudonocardiaceae</taxon>
        <taxon>Lentzea</taxon>
    </lineage>
</organism>
<feature type="domain" description="Recombinase" evidence="2">
    <location>
        <begin position="2"/>
        <end position="64"/>
    </location>
</feature>
<keyword evidence="4" id="KW-1185">Reference proteome</keyword>
<sequence length="201" mass="21029">MILENPRYTGRQVWNRSSTTGHGRAGGRGSGALRRNPVNGWEVSERIAHDPLVDDETFVAVQGMRVAKPAKDGEFGAIGWLGSSCVGCVAGGWTGTGFMGERATDADTALPAPSDVPTANHGTSTSEKTACSRHCHTYSGGPLDPWRKARVRSWSITSASSVCRFIMTTGVVKFAPAPTNAENCGTCSSPNSASARVGGVC</sequence>
<comment type="caution">
    <text evidence="3">The sequence shown here is derived from an EMBL/GenBank/DDBJ whole genome shotgun (WGS) entry which is preliminary data.</text>
</comment>
<dbReference type="EMBL" id="BMNC01000003">
    <property type="protein sequence ID" value="GGM90233.1"/>
    <property type="molecule type" value="Genomic_DNA"/>
</dbReference>
<accession>A0ABQ2HVK7</accession>
<evidence type="ECO:0000256" key="1">
    <source>
        <dbReference type="SAM" id="MobiDB-lite"/>
    </source>
</evidence>
<dbReference type="InterPro" id="IPR011109">
    <property type="entry name" value="DNA_bind_recombinase_dom"/>
</dbReference>
<evidence type="ECO:0000313" key="3">
    <source>
        <dbReference type="EMBL" id="GGM90233.1"/>
    </source>
</evidence>
<dbReference type="Pfam" id="PF07508">
    <property type="entry name" value="Recombinase"/>
    <property type="match status" value="1"/>
</dbReference>
<feature type="region of interest" description="Disordered" evidence="1">
    <location>
        <begin position="1"/>
        <end position="37"/>
    </location>
</feature>
<dbReference type="Gene3D" id="3.90.1750.20">
    <property type="entry name" value="Putative Large Serine Recombinase, Chain B, Domain 2"/>
    <property type="match status" value="1"/>
</dbReference>
<reference evidence="4" key="1">
    <citation type="journal article" date="2019" name="Int. J. Syst. Evol. Microbiol.">
        <title>The Global Catalogue of Microorganisms (GCM) 10K type strain sequencing project: providing services to taxonomists for standard genome sequencing and annotation.</title>
        <authorList>
            <consortium name="The Broad Institute Genomics Platform"/>
            <consortium name="The Broad Institute Genome Sequencing Center for Infectious Disease"/>
            <person name="Wu L."/>
            <person name="Ma J."/>
        </authorList>
    </citation>
    <scope>NUCLEOTIDE SEQUENCE [LARGE SCALE GENOMIC DNA]</scope>
    <source>
        <strain evidence="4">CGMCC 4.7319</strain>
    </source>
</reference>
<name>A0ABQ2HVK7_9PSEU</name>